<feature type="region of interest" description="Disordered" evidence="7">
    <location>
        <begin position="85"/>
        <end position="236"/>
    </location>
</feature>
<evidence type="ECO:0000256" key="6">
    <source>
        <dbReference type="PROSITE-ProRule" id="PRU00146"/>
    </source>
</evidence>
<dbReference type="InterPro" id="IPR013083">
    <property type="entry name" value="Znf_RING/FYVE/PHD"/>
</dbReference>
<sequence>MEQAPVDASIANGNDVAPTPSSQAPPSTSALSDAPMTDELEAADETIVLAKGPTNDSVTPPTFAEPQFSANTESILKRINDTAANAAASGTPGYEAAKEQIMKDMATSDKFPTPTPPRETPVPKRGGRGGKRASLTGNGDTIMVKTEGDGSQTKPASTGRGRGRGGGRPRGRGRGGGRGGKRKREDGEDGDSEDSEVYSPAVTMTKSGRSIQKPTSFVPPPPSPTSTNKRKRPYRRNPESAVCKVCLRGTSPASNMIVFCDGCNTPYHRFCHHPPIDQAVIDEVDKEWYCKQCEKERVVPVPESEISSYISAPGAPLEQRQRYFASLPPGLLVTLLTKATTLKPDLPLFAPDFQARANASANTSSATAPTATPTNGHGHPSLSYQSSSMSTSRPLASAPPQASFQQATVPPMYQNTFMSAPPNDFVPEGHPPTYPRPGYGLMRTLPTEQEDPQWLVEDDDQYGAFSHFYQAQAGAGAPNPGLNGGMGSMQ</sequence>
<feature type="region of interest" description="Disordered" evidence="7">
    <location>
        <begin position="360"/>
        <end position="437"/>
    </location>
</feature>
<evidence type="ECO:0000256" key="1">
    <source>
        <dbReference type="ARBA" id="ARBA00004123"/>
    </source>
</evidence>
<keyword evidence="3 6" id="KW-0863">Zinc-finger</keyword>
<feature type="compositionally biased region" description="Low complexity" evidence="7">
    <location>
        <begin position="360"/>
        <end position="407"/>
    </location>
</feature>
<dbReference type="Gene3D" id="3.30.40.10">
    <property type="entry name" value="Zinc/RING finger domain, C3HC4 (zinc finger)"/>
    <property type="match status" value="1"/>
</dbReference>
<dbReference type="SUPFAM" id="SSF57903">
    <property type="entry name" value="FYVE/PHD zinc finger"/>
    <property type="match status" value="1"/>
</dbReference>
<keyword evidence="2" id="KW-0479">Metal-binding</keyword>
<dbReference type="Proteomes" id="UP001271007">
    <property type="component" value="Unassembled WGS sequence"/>
</dbReference>
<dbReference type="PANTHER" id="PTHR12628:SF10">
    <property type="entry name" value="HOMEOBOX DOMAIN-CONTAINING PROTEIN"/>
    <property type="match status" value="1"/>
</dbReference>
<evidence type="ECO:0000313" key="9">
    <source>
        <dbReference type="EMBL" id="KAK3050145.1"/>
    </source>
</evidence>
<dbReference type="InterPro" id="IPR011011">
    <property type="entry name" value="Znf_FYVE_PHD"/>
</dbReference>
<feature type="region of interest" description="Disordered" evidence="7">
    <location>
        <begin position="1"/>
        <end position="71"/>
    </location>
</feature>
<reference evidence="9" key="1">
    <citation type="submission" date="2023-04" db="EMBL/GenBank/DDBJ databases">
        <title>Black Yeasts Isolated from many extreme environments.</title>
        <authorList>
            <person name="Coleine C."/>
            <person name="Stajich J.E."/>
            <person name="Selbmann L."/>
        </authorList>
    </citation>
    <scope>NUCLEOTIDE SEQUENCE</scope>
    <source>
        <strain evidence="9">CCFEE 5312</strain>
    </source>
</reference>
<dbReference type="InterPro" id="IPR019786">
    <property type="entry name" value="Zinc_finger_PHD-type_CS"/>
</dbReference>
<dbReference type="Pfam" id="PF00628">
    <property type="entry name" value="PHD"/>
    <property type="match status" value="1"/>
</dbReference>
<evidence type="ECO:0000256" key="2">
    <source>
        <dbReference type="ARBA" id="ARBA00022723"/>
    </source>
</evidence>
<dbReference type="PANTHER" id="PTHR12628">
    <property type="entry name" value="POLYCOMB-LIKE TRANSCRIPTION FACTOR"/>
    <property type="match status" value="1"/>
</dbReference>
<dbReference type="GO" id="GO:0008270">
    <property type="term" value="F:zinc ion binding"/>
    <property type="evidence" value="ECO:0007669"/>
    <property type="project" value="UniProtKB-KW"/>
</dbReference>
<dbReference type="InterPro" id="IPR001965">
    <property type="entry name" value="Znf_PHD"/>
</dbReference>
<evidence type="ECO:0000256" key="4">
    <source>
        <dbReference type="ARBA" id="ARBA00022833"/>
    </source>
</evidence>
<comment type="caution">
    <text evidence="9">The sequence shown here is derived from an EMBL/GenBank/DDBJ whole genome shotgun (WGS) entry which is preliminary data.</text>
</comment>
<feature type="compositionally biased region" description="Basic residues" evidence="7">
    <location>
        <begin position="161"/>
        <end position="182"/>
    </location>
</feature>
<dbReference type="GO" id="GO:0045814">
    <property type="term" value="P:negative regulation of gene expression, epigenetic"/>
    <property type="evidence" value="ECO:0007669"/>
    <property type="project" value="TreeGrafter"/>
</dbReference>
<keyword evidence="4" id="KW-0862">Zinc</keyword>
<organism evidence="9 10">
    <name type="scientific">Extremus antarcticus</name>
    <dbReference type="NCBI Taxonomy" id="702011"/>
    <lineage>
        <taxon>Eukaryota</taxon>
        <taxon>Fungi</taxon>
        <taxon>Dikarya</taxon>
        <taxon>Ascomycota</taxon>
        <taxon>Pezizomycotina</taxon>
        <taxon>Dothideomycetes</taxon>
        <taxon>Dothideomycetidae</taxon>
        <taxon>Mycosphaerellales</taxon>
        <taxon>Extremaceae</taxon>
        <taxon>Extremus</taxon>
    </lineage>
</organism>
<evidence type="ECO:0000256" key="7">
    <source>
        <dbReference type="SAM" id="MobiDB-lite"/>
    </source>
</evidence>
<evidence type="ECO:0000313" key="10">
    <source>
        <dbReference type="Proteomes" id="UP001271007"/>
    </source>
</evidence>
<comment type="subcellular location">
    <subcellularLocation>
        <location evidence="1">Nucleus</location>
    </subcellularLocation>
</comment>
<name>A0AAJ0GA83_9PEZI</name>
<keyword evidence="5" id="KW-0539">Nucleus</keyword>
<proteinExistence type="predicted"/>
<dbReference type="CDD" id="cd15502">
    <property type="entry name" value="PHD_Phf1p_Phf2p_like"/>
    <property type="match status" value="1"/>
</dbReference>
<dbReference type="InterPro" id="IPR019787">
    <property type="entry name" value="Znf_PHD-finger"/>
</dbReference>
<dbReference type="PROSITE" id="PS01359">
    <property type="entry name" value="ZF_PHD_1"/>
    <property type="match status" value="1"/>
</dbReference>
<dbReference type="GO" id="GO:0005634">
    <property type="term" value="C:nucleus"/>
    <property type="evidence" value="ECO:0007669"/>
    <property type="project" value="UniProtKB-SubCell"/>
</dbReference>
<feature type="compositionally biased region" description="Acidic residues" evidence="7">
    <location>
        <begin position="187"/>
        <end position="196"/>
    </location>
</feature>
<protein>
    <recommendedName>
        <fullName evidence="8">PHD-type domain-containing protein</fullName>
    </recommendedName>
</protein>
<feature type="compositionally biased region" description="Polar residues" evidence="7">
    <location>
        <begin position="202"/>
        <end position="213"/>
    </location>
</feature>
<evidence type="ECO:0000256" key="5">
    <source>
        <dbReference type="ARBA" id="ARBA00023242"/>
    </source>
</evidence>
<dbReference type="AlphaFoldDB" id="A0AAJ0GA83"/>
<evidence type="ECO:0000256" key="3">
    <source>
        <dbReference type="ARBA" id="ARBA00022771"/>
    </source>
</evidence>
<dbReference type="EMBL" id="JAWDJX010000034">
    <property type="protein sequence ID" value="KAK3050145.1"/>
    <property type="molecule type" value="Genomic_DNA"/>
</dbReference>
<evidence type="ECO:0000259" key="8">
    <source>
        <dbReference type="PROSITE" id="PS50016"/>
    </source>
</evidence>
<accession>A0AAJ0GA83</accession>
<dbReference type="SMART" id="SM00249">
    <property type="entry name" value="PHD"/>
    <property type="match status" value="1"/>
</dbReference>
<dbReference type="PROSITE" id="PS50016">
    <property type="entry name" value="ZF_PHD_2"/>
    <property type="match status" value="1"/>
</dbReference>
<dbReference type="GO" id="GO:0003677">
    <property type="term" value="F:DNA binding"/>
    <property type="evidence" value="ECO:0007669"/>
    <property type="project" value="TreeGrafter"/>
</dbReference>
<feature type="domain" description="PHD-type" evidence="8">
    <location>
        <begin position="240"/>
        <end position="296"/>
    </location>
</feature>
<gene>
    <name evidence="9" type="ORF">LTR09_008534</name>
</gene>
<keyword evidence="10" id="KW-1185">Reference proteome</keyword>
<dbReference type="GO" id="GO:0003682">
    <property type="term" value="F:chromatin binding"/>
    <property type="evidence" value="ECO:0007669"/>
    <property type="project" value="TreeGrafter"/>
</dbReference>
<feature type="compositionally biased region" description="Low complexity" evidence="7">
    <location>
        <begin position="17"/>
        <end position="30"/>
    </location>
</feature>